<dbReference type="EMBL" id="SJPN01000005">
    <property type="protein sequence ID" value="TWU00962.1"/>
    <property type="molecule type" value="Genomic_DNA"/>
</dbReference>
<feature type="domain" description="Mechanosensitive ion channel inner membrane" evidence="11">
    <location>
        <begin position="498"/>
        <end position="836"/>
    </location>
</feature>
<feature type="transmembrane region" description="Helical" evidence="8">
    <location>
        <begin position="653"/>
        <end position="670"/>
    </location>
</feature>
<dbReference type="Gene3D" id="3.30.70.100">
    <property type="match status" value="1"/>
</dbReference>
<dbReference type="PANTHER" id="PTHR30347">
    <property type="entry name" value="POTASSIUM CHANNEL RELATED"/>
    <property type="match status" value="1"/>
</dbReference>
<keyword evidence="7" id="KW-0175">Coiled coil</keyword>
<evidence type="ECO:0000259" key="12">
    <source>
        <dbReference type="Pfam" id="PF21082"/>
    </source>
</evidence>
<gene>
    <name evidence="13" type="primary">mscK</name>
    <name evidence="13" type="ORF">Pla52n_43320</name>
</gene>
<evidence type="ECO:0000313" key="13">
    <source>
        <dbReference type="EMBL" id="TWU00962.1"/>
    </source>
</evidence>
<evidence type="ECO:0000259" key="10">
    <source>
        <dbReference type="Pfam" id="PF00924"/>
    </source>
</evidence>
<feature type="transmembrane region" description="Helical" evidence="8">
    <location>
        <begin position="729"/>
        <end position="748"/>
    </location>
</feature>
<dbReference type="InterPro" id="IPR025692">
    <property type="entry name" value="MscS_IM_dom1"/>
</dbReference>
<dbReference type="InterPro" id="IPR049278">
    <property type="entry name" value="MS_channel_C"/>
</dbReference>
<evidence type="ECO:0000256" key="2">
    <source>
        <dbReference type="ARBA" id="ARBA00008017"/>
    </source>
</evidence>
<comment type="caution">
    <text evidence="13">The sequence shown here is derived from an EMBL/GenBank/DDBJ whole genome shotgun (WGS) entry which is preliminary data.</text>
</comment>
<sequence precursor="true">MPLYLSVMLLVLTTLSSLVQAQVNESVPTGNPPAATTSLRDRVTESDLEEAQKTQTLALIGQAEKQTADAKAKSELAKQRAAALETVTQRAEAARQSIRDLKDFKPSVAQNLSLADLEASLATLTESTRAAKQALAASESAMKDTAQRRAVIDAELPKLTASLEERKQQLQNAMASGDATLVGEAIVAELKSSVESLQADIEAIKAEKALLDAEVAASLPQVTRDLKARQVETMEAQLATLQQAVENERVDDATKRLRKAQQMLPELPAVLQPIGQRNEQLAMLIKHLARDIESATDELNERTEELDNLSEQFEQATDRVDKVGLTDAVGAMLRNLKQNLPSIRVNQLRIRQRASKINDANYQLMEMTDRRNQRLGMTIDGLMRDARESTSSDQRESLSEEARELLQEQRTEYLDPAIRAQSEYFNTMVSISTVEDEIIQLVEKASKYINENVLWIRSTRPLYTHPVPSSDEWWFTLPSAWGNVWSRIWADLLERSAAWLVAFMALATLILSRYRLRAEIGHLGEKASQSSFSHFMPTAKAFLWTVATAVPVPLAFGFLGSRFGSVAGNDRTLAALSQACIGLAYAYFPLDFLRQVCRTHGLAESHFGWPAQAIAKIRRPLRLLLWGAVPLAAFAAFLAGGTSGYGNDVLERYVVLAACVILGVFVYRVAHPRRGAPARYLASDPEGWLNRLSYIWYPGLIAIPVSLGALTVIGYHFTSQQIGWRFFQSLGLLFGIGVAVSLTMRWSLVHRRRLRIEQAKALRASLQRQSAEQGETAPSEGPITIPSETAADLQEQMNQSRSLFQTAMASAALVGLWLVWRDVIPALGIFEKWPLWSTTDSITEAIKDDKGNFVTQSREVIDLVTITDVGLAVLIFIVTIAAARNLPGLLEFAVLRRLPLDRSVRYAVTTLVSYAIVMLGLIVAGGTIGLHWNQIQWMATALTFGLAFGLQEMFANFIAGIIILFEQPVRVGDVVEIDGVTGVVSKIRIRATTITDWDRKDYIVPNKEFITGKLLNWTRSDEIVRISVAVGIAYGSDTSMARKLLLESAAEHPDVLSDPPTLATFDGFGDNSLNFTLRVFVSTYEKRFHICNDLHMSIDNKFRDAGIEISFPQRDLHLRSLPNEIRHFFESTSSKNNEATE</sequence>
<organism evidence="13 14">
    <name type="scientific">Stieleria varia</name>
    <dbReference type="NCBI Taxonomy" id="2528005"/>
    <lineage>
        <taxon>Bacteria</taxon>
        <taxon>Pseudomonadati</taxon>
        <taxon>Planctomycetota</taxon>
        <taxon>Planctomycetia</taxon>
        <taxon>Pirellulales</taxon>
        <taxon>Pirellulaceae</taxon>
        <taxon>Stieleria</taxon>
    </lineage>
</organism>
<feature type="coiled-coil region" evidence="7">
    <location>
        <begin position="187"/>
        <end position="251"/>
    </location>
</feature>
<feature type="transmembrane region" description="Helical" evidence="8">
    <location>
        <begin position="694"/>
        <end position="717"/>
    </location>
</feature>
<dbReference type="InterPro" id="IPR010920">
    <property type="entry name" value="LSM_dom_sf"/>
</dbReference>
<dbReference type="InterPro" id="IPR011066">
    <property type="entry name" value="MscS_channel_C_sf"/>
</dbReference>
<dbReference type="PANTHER" id="PTHR30347:SF1">
    <property type="entry name" value="MECHANOSENSITIVE CHANNEL MSCK"/>
    <property type="match status" value="1"/>
</dbReference>
<proteinExistence type="inferred from homology"/>
<feature type="transmembrane region" description="Helical" evidence="8">
    <location>
        <begin position="623"/>
        <end position="641"/>
    </location>
</feature>
<dbReference type="OrthoDB" id="9809206at2"/>
<accession>A0A5C6APR7</accession>
<name>A0A5C6APR7_9BACT</name>
<evidence type="ECO:0000256" key="9">
    <source>
        <dbReference type="SAM" id="SignalP"/>
    </source>
</evidence>
<keyword evidence="3" id="KW-1003">Cell membrane</keyword>
<keyword evidence="14" id="KW-1185">Reference proteome</keyword>
<evidence type="ECO:0000256" key="8">
    <source>
        <dbReference type="SAM" id="Phobius"/>
    </source>
</evidence>
<feature type="transmembrane region" description="Helical" evidence="8">
    <location>
        <begin position="541"/>
        <end position="560"/>
    </location>
</feature>
<feature type="domain" description="Mechanosensitive ion channel MscS C-terminal" evidence="12">
    <location>
        <begin position="1027"/>
        <end position="1109"/>
    </location>
</feature>
<comment type="similarity">
    <text evidence="2">Belongs to the MscS (TC 1.A.23) family.</text>
</comment>
<dbReference type="Pfam" id="PF21082">
    <property type="entry name" value="MS_channel_3rd"/>
    <property type="match status" value="1"/>
</dbReference>
<feature type="coiled-coil region" evidence="7">
    <location>
        <begin position="278"/>
        <end position="319"/>
    </location>
</feature>
<dbReference type="Gene3D" id="1.10.287.1260">
    <property type="match status" value="1"/>
</dbReference>
<dbReference type="SUPFAM" id="SSF50182">
    <property type="entry name" value="Sm-like ribonucleoproteins"/>
    <property type="match status" value="1"/>
</dbReference>
<dbReference type="AlphaFoldDB" id="A0A5C6APR7"/>
<dbReference type="InterPro" id="IPR023408">
    <property type="entry name" value="MscS_beta-dom_sf"/>
</dbReference>
<keyword evidence="6 8" id="KW-0472">Membrane</keyword>
<evidence type="ECO:0000313" key="14">
    <source>
        <dbReference type="Proteomes" id="UP000320176"/>
    </source>
</evidence>
<dbReference type="InterPro" id="IPR052702">
    <property type="entry name" value="MscS-like_channel"/>
</dbReference>
<dbReference type="Pfam" id="PF12794">
    <property type="entry name" value="MscS_TM"/>
    <property type="match status" value="1"/>
</dbReference>
<comment type="subcellular location">
    <subcellularLocation>
        <location evidence="1">Cell membrane</location>
        <topology evidence="1">Multi-pass membrane protein</topology>
    </subcellularLocation>
</comment>
<protein>
    <submittedName>
        <fullName evidence="13">Mechanosensitive channel MscK</fullName>
    </submittedName>
</protein>
<evidence type="ECO:0000256" key="1">
    <source>
        <dbReference type="ARBA" id="ARBA00004651"/>
    </source>
</evidence>
<evidence type="ECO:0000256" key="5">
    <source>
        <dbReference type="ARBA" id="ARBA00022989"/>
    </source>
</evidence>
<evidence type="ECO:0000256" key="7">
    <source>
        <dbReference type="SAM" id="Coils"/>
    </source>
</evidence>
<feature type="domain" description="Mechanosensitive ion channel MscS" evidence="10">
    <location>
        <begin position="953"/>
        <end position="1019"/>
    </location>
</feature>
<dbReference type="SUPFAM" id="SSF82689">
    <property type="entry name" value="Mechanosensitive channel protein MscS (YggB), C-terminal domain"/>
    <property type="match status" value="1"/>
</dbReference>
<dbReference type="Proteomes" id="UP000320176">
    <property type="component" value="Unassembled WGS sequence"/>
</dbReference>
<dbReference type="InterPro" id="IPR006685">
    <property type="entry name" value="MscS_channel_2nd"/>
</dbReference>
<evidence type="ECO:0000256" key="6">
    <source>
        <dbReference type="ARBA" id="ARBA00023136"/>
    </source>
</evidence>
<dbReference type="RefSeq" id="WP_146521490.1">
    <property type="nucleotide sequence ID" value="NZ_CP151726.1"/>
</dbReference>
<keyword evidence="5 8" id="KW-1133">Transmembrane helix</keyword>
<feature type="chain" id="PRO_5022761653" evidence="9">
    <location>
        <begin position="22"/>
        <end position="1141"/>
    </location>
</feature>
<feature type="signal peptide" evidence="9">
    <location>
        <begin position="1"/>
        <end position="21"/>
    </location>
</feature>
<evidence type="ECO:0000259" key="11">
    <source>
        <dbReference type="Pfam" id="PF12794"/>
    </source>
</evidence>
<dbReference type="GO" id="GO:0008381">
    <property type="term" value="F:mechanosensitive monoatomic ion channel activity"/>
    <property type="evidence" value="ECO:0007669"/>
    <property type="project" value="UniProtKB-ARBA"/>
</dbReference>
<dbReference type="Pfam" id="PF00924">
    <property type="entry name" value="MS_channel_2nd"/>
    <property type="match status" value="1"/>
</dbReference>
<reference evidence="13 14" key="1">
    <citation type="submission" date="2019-02" db="EMBL/GenBank/DDBJ databases">
        <title>Deep-cultivation of Planctomycetes and their phenomic and genomic characterization uncovers novel biology.</title>
        <authorList>
            <person name="Wiegand S."/>
            <person name="Jogler M."/>
            <person name="Boedeker C."/>
            <person name="Pinto D."/>
            <person name="Vollmers J."/>
            <person name="Rivas-Marin E."/>
            <person name="Kohn T."/>
            <person name="Peeters S.H."/>
            <person name="Heuer A."/>
            <person name="Rast P."/>
            <person name="Oberbeckmann S."/>
            <person name="Bunk B."/>
            <person name="Jeske O."/>
            <person name="Meyerdierks A."/>
            <person name="Storesund J.E."/>
            <person name="Kallscheuer N."/>
            <person name="Luecker S."/>
            <person name="Lage O.M."/>
            <person name="Pohl T."/>
            <person name="Merkel B.J."/>
            <person name="Hornburger P."/>
            <person name="Mueller R.-W."/>
            <person name="Bruemmer F."/>
            <person name="Labrenz M."/>
            <person name="Spormann A.M."/>
            <person name="Op Den Camp H."/>
            <person name="Overmann J."/>
            <person name="Amann R."/>
            <person name="Jetten M.S.M."/>
            <person name="Mascher T."/>
            <person name="Medema M.H."/>
            <person name="Devos D.P."/>
            <person name="Kaster A.-K."/>
            <person name="Ovreas L."/>
            <person name="Rohde M."/>
            <person name="Galperin M.Y."/>
            <person name="Jogler C."/>
        </authorList>
    </citation>
    <scope>NUCLEOTIDE SEQUENCE [LARGE SCALE GENOMIC DNA]</scope>
    <source>
        <strain evidence="13 14">Pla52n</strain>
    </source>
</reference>
<feature type="transmembrane region" description="Helical" evidence="8">
    <location>
        <begin position="944"/>
        <end position="965"/>
    </location>
</feature>
<dbReference type="CDD" id="cd15841">
    <property type="entry name" value="SNARE_Qc"/>
    <property type="match status" value="1"/>
</dbReference>
<evidence type="ECO:0000256" key="3">
    <source>
        <dbReference type="ARBA" id="ARBA00022475"/>
    </source>
</evidence>
<dbReference type="GO" id="GO:0005886">
    <property type="term" value="C:plasma membrane"/>
    <property type="evidence" value="ECO:0007669"/>
    <property type="project" value="UniProtKB-SubCell"/>
</dbReference>
<dbReference type="Gene3D" id="2.30.30.60">
    <property type="match status" value="1"/>
</dbReference>
<feature type="transmembrane region" description="Helical" evidence="8">
    <location>
        <begin position="863"/>
        <end position="883"/>
    </location>
</feature>
<keyword evidence="4 8" id="KW-0812">Transmembrane</keyword>
<feature type="transmembrane region" description="Helical" evidence="8">
    <location>
        <begin position="904"/>
        <end position="932"/>
    </location>
</feature>
<evidence type="ECO:0000256" key="4">
    <source>
        <dbReference type="ARBA" id="ARBA00022692"/>
    </source>
</evidence>
<keyword evidence="9" id="KW-0732">Signal</keyword>